<dbReference type="GO" id="GO:0046677">
    <property type="term" value="P:response to antibiotic"/>
    <property type="evidence" value="ECO:0007669"/>
    <property type="project" value="UniProtKB-KW"/>
</dbReference>
<evidence type="ECO:0000256" key="4">
    <source>
        <dbReference type="ARBA" id="ARBA00012865"/>
    </source>
</evidence>
<dbReference type="Pfam" id="PF13181">
    <property type="entry name" value="TPR_8"/>
    <property type="match status" value="2"/>
</dbReference>
<comment type="caution">
    <text evidence="13">The sequence shown here is derived from an EMBL/GenBank/DDBJ whole genome shotgun (WGS) entry which is preliminary data.</text>
</comment>
<dbReference type="PANTHER" id="PTHR13891">
    <property type="entry name" value="CYTOCHROME C OXIDASE ASSEMBLY FACTOR 7"/>
    <property type="match status" value="1"/>
</dbReference>
<keyword evidence="10" id="KW-0046">Antibiotic resistance</keyword>
<evidence type="ECO:0000313" key="12">
    <source>
        <dbReference type="EMBL" id="MWV68492.1"/>
    </source>
</evidence>
<dbReference type="RefSeq" id="WP_052062378.1">
    <property type="nucleotide sequence ID" value="NZ_JRMP02000001.1"/>
</dbReference>
<reference evidence="12 15" key="4">
    <citation type="submission" date="2019-12" db="EMBL/GenBank/DDBJ databases">
        <title>Multi-Generational Helicobacter saguini Isolates.</title>
        <authorList>
            <person name="Mannion A."/>
            <person name="Shen Z."/>
            <person name="Fox J.G."/>
        </authorList>
    </citation>
    <scope>NUCLEOTIDE SEQUENCE [LARGE SCALE GENOMIC DNA]</scope>
    <source>
        <strain evidence="12">16-048</strain>
        <strain evidence="15">16-048 (F4)</strain>
    </source>
</reference>
<dbReference type="InterPro" id="IPR011990">
    <property type="entry name" value="TPR-like_helical_dom_sf"/>
</dbReference>
<evidence type="ECO:0000256" key="10">
    <source>
        <dbReference type="ARBA" id="ARBA00023251"/>
    </source>
</evidence>
<dbReference type="PANTHER" id="PTHR13891:SF1">
    <property type="entry name" value="CYTOCHROME C OXIDASE ASSEMBLY FACTOR 7"/>
    <property type="match status" value="1"/>
</dbReference>
<evidence type="ECO:0000256" key="2">
    <source>
        <dbReference type="ARBA" id="ARBA00004613"/>
    </source>
</evidence>
<keyword evidence="14" id="KW-1185">Reference proteome</keyword>
<organism evidence="13 14">
    <name type="scientific">Helicobacter saguini</name>
    <dbReference type="NCBI Taxonomy" id="1548018"/>
    <lineage>
        <taxon>Bacteria</taxon>
        <taxon>Pseudomonadati</taxon>
        <taxon>Campylobacterota</taxon>
        <taxon>Epsilonproteobacteria</taxon>
        <taxon>Campylobacterales</taxon>
        <taxon>Helicobacteraceae</taxon>
        <taxon>Helicobacter</taxon>
    </lineage>
</organism>
<evidence type="ECO:0000313" key="13">
    <source>
        <dbReference type="EMBL" id="TLD95962.1"/>
    </source>
</evidence>
<evidence type="ECO:0000313" key="15">
    <source>
        <dbReference type="Proteomes" id="UP000477070"/>
    </source>
</evidence>
<evidence type="ECO:0000256" key="11">
    <source>
        <dbReference type="RuleBase" id="RU366075"/>
    </source>
</evidence>
<name>A0A347VJQ8_9HELI</name>
<dbReference type="Gene3D" id="1.25.40.10">
    <property type="entry name" value="Tetratricopeptide repeat domain"/>
    <property type="match status" value="1"/>
</dbReference>
<dbReference type="EMBL" id="QBIU01000001">
    <property type="protein sequence ID" value="MWV68492.1"/>
    <property type="molecule type" value="Genomic_DNA"/>
</dbReference>
<evidence type="ECO:0000256" key="1">
    <source>
        <dbReference type="ARBA" id="ARBA00001526"/>
    </source>
</evidence>
<reference evidence="13 14" key="2">
    <citation type="journal article" date="2016" name="Infect. Immun.">
        <title>Helicobacter saguini, a Novel Helicobacter Isolated from Cotton-Top Tamarins with Ulcerative Colitis, Has Proinflammatory Properties and Induces Typhlocolitis and Dysplasia in Gnotobiotic IL-10-/- Mice.</title>
        <authorList>
            <person name="Shen Z."/>
            <person name="Mannion A."/>
            <person name="Whary M.T."/>
            <person name="Muthupalani S."/>
            <person name="Sheh A."/>
            <person name="Feng Y."/>
            <person name="Gong G."/>
            <person name="Vandamme P."/>
            <person name="Holcombe H.R."/>
            <person name="Paster B.J."/>
            <person name="Fox J.G."/>
        </authorList>
    </citation>
    <scope>NUCLEOTIDE SEQUENCE [LARGE SCALE GENOMIC DNA]</scope>
    <source>
        <strain evidence="13 14">MIT 97-6194</strain>
    </source>
</reference>
<reference evidence="13" key="3">
    <citation type="submission" date="2018-04" db="EMBL/GenBank/DDBJ databases">
        <authorList>
            <person name="Sheh A."/>
            <person name="Shen Z."/>
            <person name="Mannion A.J."/>
            <person name="Fox J.G."/>
        </authorList>
    </citation>
    <scope>NUCLEOTIDE SEQUENCE</scope>
    <source>
        <strain evidence="13">MIT 97-6194</strain>
    </source>
</reference>
<dbReference type="OrthoDB" id="5329787at2"/>
<dbReference type="GO" id="GO:0005576">
    <property type="term" value="C:extracellular region"/>
    <property type="evidence" value="ECO:0007669"/>
    <property type="project" value="UniProtKB-SubCell"/>
</dbReference>
<accession>A0A347VJQ8</accession>
<dbReference type="InterPro" id="IPR019734">
    <property type="entry name" value="TPR_rpt"/>
</dbReference>
<comment type="catalytic activity">
    <reaction evidence="1 11">
        <text>a beta-lactam + H2O = a substituted beta-amino acid</text>
        <dbReference type="Rhea" id="RHEA:20401"/>
        <dbReference type="ChEBI" id="CHEBI:15377"/>
        <dbReference type="ChEBI" id="CHEBI:35627"/>
        <dbReference type="ChEBI" id="CHEBI:140347"/>
        <dbReference type="EC" id="3.5.2.6"/>
    </reaction>
</comment>
<sequence>MRNIIILMLLCNILFAKNVSKDSIHIESINAFSELRNCVNNDSKACEKLLNAGVRSVNECEIHECALIGEVLIATNKDELAIEYLKKACLSRVLSACKNLGIAFENLNNINNAKAYYNDGCKFNDVLSCHNLGLLYAKKLDNENLAMQSFKISCDLFYSKSCYNLAVLYAKNTQNSNKSKAKYYFDKACDLGLNAGCNALKDFTNIQMPSLQKQRGLYIKSF</sequence>
<dbReference type="Proteomes" id="UP000029714">
    <property type="component" value="Unassembled WGS sequence"/>
</dbReference>
<evidence type="ECO:0000256" key="5">
    <source>
        <dbReference type="ARBA" id="ARBA00022525"/>
    </source>
</evidence>
<dbReference type="AlphaFoldDB" id="A0A347VJQ8"/>
<evidence type="ECO:0000256" key="9">
    <source>
        <dbReference type="ARBA" id="ARBA00023157"/>
    </source>
</evidence>
<keyword evidence="7 11" id="KW-0378">Hydrolase</keyword>
<dbReference type="InterPro" id="IPR040239">
    <property type="entry name" value="HcpB-like"/>
</dbReference>
<evidence type="ECO:0000256" key="6">
    <source>
        <dbReference type="ARBA" id="ARBA00022737"/>
    </source>
</evidence>
<comment type="function">
    <text evidence="11">Hydrolyzes 6-aminopenicillinic acid and 7-aminocephalosporanic acid (ACA) derivatives.</text>
</comment>
<comment type="subcellular location">
    <subcellularLocation>
        <location evidence="2 11">Secreted</location>
    </subcellularLocation>
</comment>
<dbReference type="SUPFAM" id="SSF81901">
    <property type="entry name" value="HCP-like"/>
    <property type="match status" value="1"/>
</dbReference>
<comment type="similarity">
    <text evidence="3 11">Belongs to the hcp beta-lactamase family.</text>
</comment>
<keyword evidence="6" id="KW-0677">Repeat</keyword>
<dbReference type="SMART" id="SM00671">
    <property type="entry name" value="SEL1"/>
    <property type="match status" value="3"/>
</dbReference>
<gene>
    <name evidence="12" type="ORF">DCO61_00205</name>
    <name evidence="13" type="ORF">LS64_000960</name>
</gene>
<dbReference type="Proteomes" id="UP000477070">
    <property type="component" value="Unassembled WGS sequence"/>
</dbReference>
<dbReference type="InterPro" id="IPR006597">
    <property type="entry name" value="Sel1-like"/>
</dbReference>
<dbReference type="EC" id="3.5.2.6" evidence="4 11"/>
<dbReference type="GO" id="GO:0008800">
    <property type="term" value="F:beta-lactamase activity"/>
    <property type="evidence" value="ECO:0007669"/>
    <property type="project" value="UniProtKB-UniRule"/>
</dbReference>
<keyword evidence="5 11" id="KW-0964">Secreted</keyword>
<keyword evidence="9" id="KW-1015">Disulfide bond</keyword>
<evidence type="ECO:0000256" key="7">
    <source>
        <dbReference type="ARBA" id="ARBA00022801"/>
    </source>
</evidence>
<dbReference type="EMBL" id="JRMP02000001">
    <property type="protein sequence ID" value="TLD95962.1"/>
    <property type="molecule type" value="Genomic_DNA"/>
</dbReference>
<keyword evidence="8" id="KW-0802">TPR repeat</keyword>
<evidence type="ECO:0000256" key="8">
    <source>
        <dbReference type="ARBA" id="ARBA00022803"/>
    </source>
</evidence>
<protein>
    <recommendedName>
        <fullName evidence="4 11">Beta-lactamase</fullName>
        <ecNumber evidence="4 11">3.5.2.6</ecNumber>
    </recommendedName>
</protein>
<evidence type="ECO:0000313" key="14">
    <source>
        <dbReference type="Proteomes" id="UP000029714"/>
    </source>
</evidence>
<evidence type="ECO:0000256" key="3">
    <source>
        <dbReference type="ARBA" id="ARBA00008486"/>
    </source>
</evidence>
<reference evidence="13 14" key="1">
    <citation type="journal article" date="2014" name="Genome Announc.">
        <title>Draft genome sequences of eight enterohepatic helicobacter species isolated from both laboratory and wild rodents.</title>
        <authorList>
            <person name="Sheh A."/>
            <person name="Shen Z."/>
            <person name="Fox J.G."/>
        </authorList>
    </citation>
    <scope>NUCLEOTIDE SEQUENCE [LARGE SCALE GENOMIC DNA]</scope>
    <source>
        <strain evidence="13 14">MIT 97-6194</strain>
    </source>
</reference>
<proteinExistence type="inferred from homology"/>